<dbReference type="RefSeq" id="XP_001301774.1">
    <property type="nucleotide sequence ID" value="XM_001301773.1"/>
</dbReference>
<dbReference type="GO" id="GO:0005634">
    <property type="term" value="C:nucleus"/>
    <property type="evidence" value="ECO:0000318"/>
    <property type="project" value="GO_Central"/>
</dbReference>
<evidence type="ECO:0000259" key="2">
    <source>
        <dbReference type="PROSITE" id="PS51294"/>
    </source>
</evidence>
<dbReference type="SMR" id="A2G1W5"/>
<name>A2G1W5_TRIV3</name>
<evidence type="ECO:0000313" key="3">
    <source>
        <dbReference type="EMBL" id="EAX88844.1"/>
    </source>
</evidence>
<dbReference type="Pfam" id="PF00249">
    <property type="entry name" value="Myb_DNA-binding"/>
    <property type="match status" value="2"/>
</dbReference>
<evidence type="ECO:0000313" key="4">
    <source>
        <dbReference type="Proteomes" id="UP000001542"/>
    </source>
</evidence>
<dbReference type="InterPro" id="IPR001005">
    <property type="entry name" value="SANT/Myb"/>
</dbReference>
<dbReference type="EMBL" id="DS114259">
    <property type="protein sequence ID" value="EAX88844.1"/>
    <property type="molecule type" value="Genomic_DNA"/>
</dbReference>
<dbReference type="GO" id="GO:0006355">
    <property type="term" value="P:regulation of DNA-templated transcription"/>
    <property type="evidence" value="ECO:0000318"/>
    <property type="project" value="GO_Central"/>
</dbReference>
<keyword evidence="4" id="KW-1185">Reference proteome</keyword>
<dbReference type="AlphaFoldDB" id="A2G1W5"/>
<dbReference type="CDD" id="cd00167">
    <property type="entry name" value="SANT"/>
    <property type="match status" value="2"/>
</dbReference>
<organism evidence="3 4">
    <name type="scientific">Trichomonas vaginalis (strain ATCC PRA-98 / G3)</name>
    <dbReference type="NCBI Taxonomy" id="412133"/>
    <lineage>
        <taxon>Eukaryota</taxon>
        <taxon>Metamonada</taxon>
        <taxon>Parabasalia</taxon>
        <taxon>Trichomonadida</taxon>
        <taxon>Trichomonadidae</taxon>
        <taxon>Trichomonas</taxon>
    </lineage>
</organism>
<keyword evidence="3" id="KW-0238">DNA-binding</keyword>
<accession>A2G1W5</accession>
<dbReference type="eggNOG" id="KOG0048">
    <property type="taxonomic scope" value="Eukaryota"/>
</dbReference>
<gene>
    <name evidence="3" type="ORF">TVAG_048980</name>
</gene>
<dbReference type="SMART" id="SM00717">
    <property type="entry name" value="SANT"/>
    <property type="match status" value="2"/>
</dbReference>
<dbReference type="KEGG" id="tva:4746508"/>
<dbReference type="Gene3D" id="1.10.10.60">
    <property type="entry name" value="Homeodomain-like"/>
    <property type="match status" value="2"/>
</dbReference>
<evidence type="ECO:0000259" key="1">
    <source>
        <dbReference type="PROSITE" id="PS50090"/>
    </source>
</evidence>
<dbReference type="Proteomes" id="UP000001542">
    <property type="component" value="Unassembled WGS sequence"/>
</dbReference>
<reference evidence="3" key="1">
    <citation type="submission" date="2006-10" db="EMBL/GenBank/DDBJ databases">
        <authorList>
            <person name="Amadeo P."/>
            <person name="Zhao Q."/>
            <person name="Wortman J."/>
            <person name="Fraser-Liggett C."/>
            <person name="Carlton J."/>
        </authorList>
    </citation>
    <scope>NUCLEOTIDE SEQUENCE</scope>
    <source>
        <strain evidence="3">G3</strain>
    </source>
</reference>
<reference evidence="3" key="2">
    <citation type="journal article" date="2007" name="Science">
        <title>Draft genome sequence of the sexually transmitted pathogen Trichomonas vaginalis.</title>
        <authorList>
            <person name="Carlton J.M."/>
            <person name="Hirt R.P."/>
            <person name="Silva J.C."/>
            <person name="Delcher A.L."/>
            <person name="Schatz M."/>
            <person name="Zhao Q."/>
            <person name="Wortman J.R."/>
            <person name="Bidwell S.L."/>
            <person name="Alsmark U.C.M."/>
            <person name="Besteiro S."/>
            <person name="Sicheritz-Ponten T."/>
            <person name="Noel C.J."/>
            <person name="Dacks J.B."/>
            <person name="Foster P.G."/>
            <person name="Simillion C."/>
            <person name="Van de Peer Y."/>
            <person name="Miranda-Saavedra D."/>
            <person name="Barton G.J."/>
            <person name="Westrop G.D."/>
            <person name="Mueller S."/>
            <person name="Dessi D."/>
            <person name="Fiori P.L."/>
            <person name="Ren Q."/>
            <person name="Paulsen I."/>
            <person name="Zhang H."/>
            <person name="Bastida-Corcuera F.D."/>
            <person name="Simoes-Barbosa A."/>
            <person name="Brown M.T."/>
            <person name="Hayes R.D."/>
            <person name="Mukherjee M."/>
            <person name="Okumura C.Y."/>
            <person name="Schneider R."/>
            <person name="Smith A.J."/>
            <person name="Vanacova S."/>
            <person name="Villalvazo M."/>
            <person name="Haas B.J."/>
            <person name="Pertea M."/>
            <person name="Feldblyum T.V."/>
            <person name="Utterback T.R."/>
            <person name="Shu C.L."/>
            <person name="Osoegawa K."/>
            <person name="de Jong P.J."/>
            <person name="Hrdy I."/>
            <person name="Horvathova L."/>
            <person name="Zubacova Z."/>
            <person name="Dolezal P."/>
            <person name="Malik S.B."/>
            <person name="Logsdon J.M. Jr."/>
            <person name="Henze K."/>
            <person name="Gupta A."/>
            <person name="Wang C.C."/>
            <person name="Dunne R.L."/>
            <person name="Upcroft J.A."/>
            <person name="Upcroft P."/>
            <person name="White O."/>
            <person name="Salzberg S.L."/>
            <person name="Tang P."/>
            <person name="Chiu C.-H."/>
            <person name="Lee Y.-S."/>
            <person name="Embley T.M."/>
            <person name="Coombs G.H."/>
            <person name="Mottram J.C."/>
            <person name="Tachezy J."/>
            <person name="Fraser-Liggett C.M."/>
            <person name="Johnson P.J."/>
        </authorList>
    </citation>
    <scope>NUCLEOTIDE SEQUENCE [LARGE SCALE GENOMIC DNA]</scope>
    <source>
        <strain evidence="3">G3</strain>
    </source>
</reference>
<dbReference type="PANTHER" id="PTHR45614:SF253">
    <property type="entry name" value="CHROMOSOME UNDETERMINED SCAFFOLD_38, WHOLE GENOME SHOTGUN SEQUENCE"/>
    <property type="match status" value="1"/>
</dbReference>
<dbReference type="PANTHER" id="PTHR45614">
    <property type="entry name" value="MYB PROTEIN-RELATED"/>
    <property type="match status" value="1"/>
</dbReference>
<dbReference type="PROSITE" id="PS51294">
    <property type="entry name" value="HTH_MYB"/>
    <property type="match status" value="2"/>
</dbReference>
<dbReference type="InterPro" id="IPR050560">
    <property type="entry name" value="MYB_TF"/>
</dbReference>
<dbReference type="PROSITE" id="PS50090">
    <property type="entry name" value="MYB_LIKE"/>
    <property type="match status" value="2"/>
</dbReference>
<dbReference type="GO" id="GO:0000981">
    <property type="term" value="F:DNA-binding transcription factor activity, RNA polymerase II-specific"/>
    <property type="evidence" value="ECO:0000318"/>
    <property type="project" value="GO_Central"/>
</dbReference>
<dbReference type="InterPro" id="IPR009057">
    <property type="entry name" value="Homeodomain-like_sf"/>
</dbReference>
<proteinExistence type="predicted"/>
<protein>
    <submittedName>
        <fullName evidence="3">Myb-like DNA-binding domain containing protein</fullName>
    </submittedName>
</protein>
<dbReference type="VEuPathDB" id="TrichDB:TVAGG3_0478490"/>
<dbReference type="GO" id="GO:0000978">
    <property type="term" value="F:RNA polymerase II cis-regulatory region sequence-specific DNA binding"/>
    <property type="evidence" value="ECO:0000318"/>
    <property type="project" value="GO_Central"/>
</dbReference>
<dbReference type="SUPFAM" id="SSF46689">
    <property type="entry name" value="Homeodomain-like"/>
    <property type="match status" value="1"/>
</dbReference>
<dbReference type="STRING" id="5722.A2G1W5"/>
<sequence>MLSIKSSSDYNEFMALRATLEKNRTQDISKLQKKRAFTVCEDAMIKFLAQRYNGDINWKEIAQQVPGKTTRQCRERYQTYLAPGINVAPFTREEDELLLQKVSELGSKWSVISQFFNGRSANSLKNRYNVHIVHRGRNTKQHSEFSSDNMTIQQAPHENNNSAFNQPIRYPPITNLIQYALSVDGNPIDINSYIYIPQSCN</sequence>
<dbReference type="OrthoDB" id="2143914at2759"/>
<feature type="domain" description="Myb-like" evidence="1">
    <location>
        <begin position="82"/>
        <end position="132"/>
    </location>
</feature>
<dbReference type="InParanoid" id="A2G1W5"/>
<feature type="domain" description="Myb-like" evidence="1">
    <location>
        <begin position="29"/>
        <end position="81"/>
    </location>
</feature>
<feature type="domain" description="HTH myb-type" evidence="2">
    <location>
        <begin position="82"/>
        <end position="136"/>
    </location>
</feature>
<dbReference type="VEuPathDB" id="TrichDB:TVAG_048980"/>
<feature type="domain" description="HTH myb-type" evidence="2">
    <location>
        <begin position="33"/>
        <end position="81"/>
    </location>
</feature>
<dbReference type="InterPro" id="IPR017930">
    <property type="entry name" value="Myb_dom"/>
</dbReference>